<proteinExistence type="predicted"/>
<evidence type="ECO:0000259" key="1">
    <source>
        <dbReference type="Pfam" id="PF18701"/>
    </source>
</evidence>
<dbReference type="Pfam" id="PF18701">
    <property type="entry name" value="DUF5641"/>
    <property type="match status" value="1"/>
</dbReference>
<comment type="caution">
    <text evidence="2">The sequence shown here is derived from an EMBL/GenBank/DDBJ whole genome shotgun (WGS) entry which is preliminary data.</text>
</comment>
<organism evidence="2 3">
    <name type="scientific">Caerostris extrusa</name>
    <name type="common">Bark spider</name>
    <name type="synonym">Caerostris bankana</name>
    <dbReference type="NCBI Taxonomy" id="172846"/>
    <lineage>
        <taxon>Eukaryota</taxon>
        <taxon>Metazoa</taxon>
        <taxon>Ecdysozoa</taxon>
        <taxon>Arthropoda</taxon>
        <taxon>Chelicerata</taxon>
        <taxon>Arachnida</taxon>
        <taxon>Araneae</taxon>
        <taxon>Araneomorphae</taxon>
        <taxon>Entelegynae</taxon>
        <taxon>Araneoidea</taxon>
        <taxon>Araneidae</taxon>
        <taxon>Caerostris</taxon>
    </lineage>
</organism>
<accession>A0AAV4S7B8</accession>
<dbReference type="InterPro" id="IPR040676">
    <property type="entry name" value="DUF5641"/>
</dbReference>
<keyword evidence="3" id="KW-1185">Reference proteome</keyword>
<evidence type="ECO:0000313" key="2">
    <source>
        <dbReference type="EMBL" id="GIY30398.1"/>
    </source>
</evidence>
<evidence type="ECO:0000313" key="3">
    <source>
        <dbReference type="Proteomes" id="UP001054945"/>
    </source>
</evidence>
<protein>
    <recommendedName>
        <fullName evidence="1">DUF5641 domain-containing protein</fullName>
    </recommendedName>
</protein>
<reference evidence="2 3" key="1">
    <citation type="submission" date="2021-06" db="EMBL/GenBank/DDBJ databases">
        <title>Caerostris extrusa draft genome.</title>
        <authorList>
            <person name="Kono N."/>
            <person name="Arakawa K."/>
        </authorList>
    </citation>
    <scope>NUCLEOTIDE SEQUENCE [LARGE SCALE GENOMIC DNA]</scope>
</reference>
<dbReference type="AlphaFoldDB" id="A0AAV4S7B8"/>
<feature type="domain" description="DUF5641" evidence="1">
    <location>
        <begin position="31"/>
        <end position="77"/>
    </location>
</feature>
<dbReference type="EMBL" id="BPLR01009216">
    <property type="protein sequence ID" value="GIY30398.1"/>
    <property type="molecule type" value="Genomic_DNA"/>
</dbReference>
<gene>
    <name evidence="2" type="ORF">CEXT_323561</name>
</gene>
<name>A0AAV4S7B8_CAEEX</name>
<dbReference type="Proteomes" id="UP001054945">
    <property type="component" value="Unassembled WGS sequence"/>
</dbReference>
<sequence length="131" mass="14837">MGRLPAARVTPTRVFNRVGVDFCGPFEIKNFTGRSKQIKEGDLVLIKNPDNYCPLKWNLARIIKIHPGEDKVLQVIVGKALSNEVCIMLLVLSARDLFQDSEECECYTSGISKSTNKNNRRRLIHFPLFAC</sequence>